<proteinExistence type="predicted"/>
<keyword evidence="3" id="KW-1185">Reference proteome</keyword>
<reference evidence="2 3" key="1">
    <citation type="submission" date="2024-06" db="EMBL/GenBank/DDBJ databases">
        <title>Genomic Encyclopedia of Type Strains, Phase IV (KMG-IV): sequencing the most valuable type-strain genomes for metagenomic binning, comparative biology and taxonomic classification.</title>
        <authorList>
            <person name="Goeker M."/>
        </authorList>
    </citation>
    <scope>NUCLEOTIDE SEQUENCE [LARGE SCALE GENOMIC DNA]</scope>
    <source>
        <strain evidence="2 3">DSM 29388</strain>
    </source>
</reference>
<comment type="caution">
    <text evidence="2">The sequence shown here is derived from an EMBL/GenBank/DDBJ whole genome shotgun (WGS) entry which is preliminary data.</text>
</comment>
<name>A0ABV2LRH5_9FLAO</name>
<dbReference type="EMBL" id="JBEPMO010000003">
    <property type="protein sequence ID" value="MET3731166.1"/>
    <property type="molecule type" value="Genomic_DNA"/>
</dbReference>
<organism evidence="2 3">
    <name type="scientific">Moheibacter stercoris</name>
    <dbReference type="NCBI Taxonomy" id="1628251"/>
    <lineage>
        <taxon>Bacteria</taxon>
        <taxon>Pseudomonadati</taxon>
        <taxon>Bacteroidota</taxon>
        <taxon>Flavobacteriia</taxon>
        <taxon>Flavobacteriales</taxon>
        <taxon>Weeksellaceae</taxon>
        <taxon>Moheibacter</taxon>
    </lineage>
</organism>
<protein>
    <submittedName>
        <fullName evidence="2">Uncharacterized protein</fullName>
    </submittedName>
</protein>
<dbReference type="Proteomes" id="UP001549146">
    <property type="component" value="Unassembled WGS sequence"/>
</dbReference>
<dbReference type="RefSeq" id="WP_354507171.1">
    <property type="nucleotide sequence ID" value="NZ_JBEPMO010000003.1"/>
</dbReference>
<sequence>MKSAFSFLFILSTFVLHAQSVSNYRYIIIPQSFTSFEEDQFHLGPVFKQFVKNKSYEGITENPAYWPSDMHNNPCRALTVDMEKERSWRKNIILVHLKNCEGQILETFRGESSIKDYKEGYQDAMRIALKTLKPSHPTEIVYGTIPEPKETVRIEEKVETKVPASAPSISLGTEFKSGNTIVQLTELKDGSLALIEKSSNTVIALLKPTSRAGIYQATVTNGNHQYTTVGYYDGETIGIDYLNSSNEFELKEFKKVQ</sequence>
<evidence type="ECO:0000313" key="3">
    <source>
        <dbReference type="Proteomes" id="UP001549146"/>
    </source>
</evidence>
<evidence type="ECO:0000256" key="1">
    <source>
        <dbReference type="SAM" id="SignalP"/>
    </source>
</evidence>
<feature type="signal peptide" evidence="1">
    <location>
        <begin position="1"/>
        <end position="18"/>
    </location>
</feature>
<gene>
    <name evidence="2" type="ORF">ABID46_000733</name>
</gene>
<keyword evidence="1" id="KW-0732">Signal</keyword>
<accession>A0ABV2LRH5</accession>
<evidence type="ECO:0000313" key="2">
    <source>
        <dbReference type="EMBL" id="MET3731166.1"/>
    </source>
</evidence>
<feature type="chain" id="PRO_5045375050" evidence="1">
    <location>
        <begin position="19"/>
        <end position="257"/>
    </location>
</feature>